<evidence type="ECO:0000256" key="7">
    <source>
        <dbReference type="ARBA" id="ARBA00023136"/>
    </source>
</evidence>
<evidence type="ECO:0000259" key="10">
    <source>
        <dbReference type="Pfam" id="PF04290"/>
    </source>
</evidence>
<feature type="transmembrane region" description="Helical" evidence="9">
    <location>
        <begin position="12"/>
        <end position="38"/>
    </location>
</feature>
<evidence type="ECO:0000256" key="8">
    <source>
        <dbReference type="ARBA" id="ARBA00038436"/>
    </source>
</evidence>
<protein>
    <recommendedName>
        <fullName evidence="9">TRAP transporter small permease protein</fullName>
    </recommendedName>
</protein>
<dbReference type="eggNOG" id="COG3090">
    <property type="taxonomic scope" value="Bacteria"/>
</dbReference>
<keyword evidence="5 9" id="KW-0812">Transmembrane</keyword>
<dbReference type="GO" id="GO:0022857">
    <property type="term" value="F:transmembrane transporter activity"/>
    <property type="evidence" value="ECO:0007669"/>
    <property type="project" value="UniProtKB-UniRule"/>
</dbReference>
<comment type="subunit">
    <text evidence="9">The complex comprises the extracytoplasmic solute receptor protein and the two transmembrane proteins.</text>
</comment>
<evidence type="ECO:0000256" key="4">
    <source>
        <dbReference type="ARBA" id="ARBA00022519"/>
    </source>
</evidence>
<dbReference type="InterPro" id="IPR007387">
    <property type="entry name" value="TRAP_DctQ"/>
</dbReference>
<evidence type="ECO:0000313" key="11">
    <source>
        <dbReference type="EMBL" id="ETW12059.1"/>
    </source>
</evidence>
<dbReference type="STRING" id="1379903.ATO8_13227"/>
<dbReference type="Proteomes" id="UP000019063">
    <property type="component" value="Unassembled WGS sequence"/>
</dbReference>
<keyword evidence="12" id="KW-1185">Reference proteome</keyword>
<evidence type="ECO:0000256" key="5">
    <source>
        <dbReference type="ARBA" id="ARBA00022692"/>
    </source>
</evidence>
<dbReference type="AlphaFoldDB" id="W4HH78"/>
<evidence type="ECO:0000256" key="1">
    <source>
        <dbReference type="ARBA" id="ARBA00004429"/>
    </source>
</evidence>
<comment type="function">
    <text evidence="9">Part of the tripartite ATP-independent periplasmic (TRAP) transport system.</text>
</comment>
<gene>
    <name evidence="11" type="ORF">ATO8_13227</name>
</gene>
<keyword evidence="7 9" id="KW-0472">Membrane</keyword>
<organism evidence="11 12">
    <name type="scientific">Roseivivax marinus</name>
    <dbReference type="NCBI Taxonomy" id="1379903"/>
    <lineage>
        <taxon>Bacteria</taxon>
        <taxon>Pseudomonadati</taxon>
        <taxon>Pseudomonadota</taxon>
        <taxon>Alphaproteobacteria</taxon>
        <taxon>Rhodobacterales</taxon>
        <taxon>Roseobacteraceae</taxon>
        <taxon>Roseivivax</taxon>
    </lineage>
</organism>
<dbReference type="RefSeq" id="WP_051487775.1">
    <property type="nucleotide sequence ID" value="NZ_AQQW01000008.1"/>
</dbReference>
<dbReference type="Pfam" id="PF04290">
    <property type="entry name" value="DctQ"/>
    <property type="match status" value="1"/>
</dbReference>
<evidence type="ECO:0000256" key="3">
    <source>
        <dbReference type="ARBA" id="ARBA00022475"/>
    </source>
</evidence>
<keyword evidence="4 9" id="KW-0997">Cell inner membrane</keyword>
<comment type="subcellular location">
    <subcellularLocation>
        <location evidence="1 9">Cell inner membrane</location>
        <topology evidence="1 9">Multi-pass membrane protein</topology>
    </subcellularLocation>
</comment>
<feature type="domain" description="Tripartite ATP-independent periplasmic transporters DctQ component" evidence="10">
    <location>
        <begin position="30"/>
        <end position="159"/>
    </location>
</feature>
<keyword evidence="6 9" id="KW-1133">Transmembrane helix</keyword>
<name>W4HH78_9RHOB</name>
<dbReference type="EMBL" id="AQQW01000008">
    <property type="protein sequence ID" value="ETW12059.1"/>
    <property type="molecule type" value="Genomic_DNA"/>
</dbReference>
<evidence type="ECO:0000256" key="6">
    <source>
        <dbReference type="ARBA" id="ARBA00022989"/>
    </source>
</evidence>
<feature type="transmembrane region" description="Helical" evidence="9">
    <location>
        <begin position="139"/>
        <end position="161"/>
    </location>
</feature>
<sequence>MSTLMRVRSLYGRFLTLCGLFAGLMTFAVMCLVVTNVVLRYLFNSTVPGTFELTEGALPLIIFLSLALTQFHGGHIRVVVLTQSLPVPVQRVLGIVAMLAGAVLFAWAAKAGWTAFAKSVAINEIERGSIRYPLAPVRFAIFFGMVLLTVQFLLDALTLALGGRLADAHGDEVEP</sequence>
<feature type="transmembrane region" description="Helical" evidence="9">
    <location>
        <begin position="92"/>
        <end position="109"/>
    </location>
</feature>
<comment type="caution">
    <text evidence="11">The sequence shown here is derived from an EMBL/GenBank/DDBJ whole genome shotgun (WGS) entry which is preliminary data.</text>
</comment>
<evidence type="ECO:0000256" key="2">
    <source>
        <dbReference type="ARBA" id="ARBA00022448"/>
    </source>
</evidence>
<dbReference type="GO" id="GO:0005886">
    <property type="term" value="C:plasma membrane"/>
    <property type="evidence" value="ECO:0007669"/>
    <property type="project" value="UniProtKB-SubCell"/>
</dbReference>
<evidence type="ECO:0000313" key="12">
    <source>
        <dbReference type="Proteomes" id="UP000019063"/>
    </source>
</evidence>
<feature type="transmembrane region" description="Helical" evidence="9">
    <location>
        <begin position="58"/>
        <end position="80"/>
    </location>
</feature>
<proteinExistence type="inferred from homology"/>
<accession>W4HH78</accession>
<dbReference type="GO" id="GO:0015740">
    <property type="term" value="P:C4-dicarboxylate transport"/>
    <property type="evidence" value="ECO:0007669"/>
    <property type="project" value="TreeGrafter"/>
</dbReference>
<keyword evidence="2 9" id="KW-0813">Transport</keyword>
<dbReference type="PANTHER" id="PTHR35011:SF10">
    <property type="entry name" value="TRAP TRANSPORTER SMALL PERMEASE PROTEIN"/>
    <property type="match status" value="1"/>
</dbReference>
<reference evidence="11 12" key="1">
    <citation type="journal article" date="2014" name="Antonie Van Leeuwenhoek">
        <title>Roseivivax atlanticus sp. nov., isolated from surface seawater of the Atlantic Ocean.</title>
        <authorList>
            <person name="Li G."/>
            <person name="Lai Q."/>
            <person name="Liu X."/>
            <person name="Sun F."/>
            <person name="Shao Z."/>
        </authorList>
    </citation>
    <scope>NUCLEOTIDE SEQUENCE [LARGE SCALE GENOMIC DNA]</scope>
    <source>
        <strain evidence="11 12">22II-s10s</strain>
    </source>
</reference>
<comment type="similarity">
    <text evidence="8 9">Belongs to the TRAP transporter small permease family.</text>
</comment>
<evidence type="ECO:0000256" key="9">
    <source>
        <dbReference type="RuleBase" id="RU369079"/>
    </source>
</evidence>
<keyword evidence="3" id="KW-1003">Cell membrane</keyword>
<dbReference type="PANTHER" id="PTHR35011">
    <property type="entry name" value="2,3-DIKETO-L-GULONATE TRAP TRANSPORTER SMALL PERMEASE PROTEIN YIAM"/>
    <property type="match status" value="1"/>
</dbReference>
<dbReference type="InterPro" id="IPR055348">
    <property type="entry name" value="DctQ"/>
</dbReference>